<evidence type="ECO:0000313" key="1">
    <source>
        <dbReference type="EMBL" id="KOB75294.1"/>
    </source>
</evidence>
<dbReference type="InterPro" id="IPR004122">
    <property type="entry name" value="BAF_prot"/>
</dbReference>
<comment type="caution">
    <text evidence="1">The sequence shown here is derived from an EMBL/GenBank/DDBJ whole genome shotgun (WGS) entry which is preliminary data.</text>
</comment>
<accession>A0A0L7LIW6</accession>
<protein>
    <submittedName>
        <fullName evidence="1">Putative dna-bridging protein baf</fullName>
    </submittedName>
</protein>
<dbReference type="SMART" id="SM01023">
    <property type="entry name" value="BAF"/>
    <property type="match status" value="1"/>
</dbReference>
<feature type="non-terminal residue" evidence="1">
    <location>
        <position position="64"/>
    </location>
</feature>
<dbReference type="GO" id="GO:0003677">
    <property type="term" value="F:DNA binding"/>
    <property type="evidence" value="ECO:0007669"/>
    <property type="project" value="InterPro"/>
</dbReference>
<dbReference type="InterPro" id="IPR036617">
    <property type="entry name" value="BAF_sf"/>
</dbReference>
<evidence type="ECO:0000313" key="2">
    <source>
        <dbReference type="Proteomes" id="UP000037510"/>
    </source>
</evidence>
<dbReference type="STRING" id="104452.A0A0L7LIW6"/>
<keyword evidence="2" id="KW-1185">Reference proteome</keyword>
<proteinExistence type="predicted"/>
<dbReference type="AlphaFoldDB" id="A0A0L7LIW6"/>
<dbReference type="EMBL" id="JTDY01000955">
    <property type="protein sequence ID" value="KOB75294.1"/>
    <property type="molecule type" value="Genomic_DNA"/>
</dbReference>
<dbReference type="Proteomes" id="UP000037510">
    <property type="component" value="Unassembled WGS sequence"/>
</dbReference>
<reference evidence="1 2" key="1">
    <citation type="journal article" date="2015" name="Genome Biol. Evol.">
        <title>The genome of winter moth (Operophtera brumata) provides a genomic perspective on sexual dimorphism and phenology.</title>
        <authorList>
            <person name="Derks M.F."/>
            <person name="Smit S."/>
            <person name="Salis L."/>
            <person name="Schijlen E."/>
            <person name="Bossers A."/>
            <person name="Mateman C."/>
            <person name="Pijl A.S."/>
            <person name="de Ridder D."/>
            <person name="Groenen M.A."/>
            <person name="Visser M.E."/>
            <person name="Megens H.J."/>
        </authorList>
    </citation>
    <scope>NUCLEOTIDE SEQUENCE [LARGE SCALE GENOMIC DNA]</scope>
    <source>
        <strain evidence="1">WM2013NL</strain>
        <tissue evidence="1">Head and thorax</tissue>
    </source>
</reference>
<name>A0A0L7LIW6_OPEBR</name>
<dbReference type="Gene3D" id="1.10.150.40">
    <property type="entry name" value="Barrier-to-autointegration factor, BAF"/>
    <property type="match status" value="1"/>
</dbReference>
<gene>
    <name evidence="1" type="ORF">OBRU01_07741</name>
</gene>
<dbReference type="Pfam" id="PF02961">
    <property type="entry name" value="SAM_BAF"/>
    <property type="match status" value="1"/>
</dbReference>
<sequence>MTTTIKHRKFAIEPMGKKSVTELPGIGDVLGKRLQEKGIKLESRWTNDIFKIEKLTLFECPRKS</sequence>
<dbReference type="SUPFAM" id="SSF47798">
    <property type="entry name" value="Barrier-to-autointegration factor, BAF"/>
    <property type="match status" value="1"/>
</dbReference>
<organism evidence="1 2">
    <name type="scientific">Operophtera brumata</name>
    <name type="common">Winter moth</name>
    <name type="synonym">Phalaena brumata</name>
    <dbReference type="NCBI Taxonomy" id="104452"/>
    <lineage>
        <taxon>Eukaryota</taxon>
        <taxon>Metazoa</taxon>
        <taxon>Ecdysozoa</taxon>
        <taxon>Arthropoda</taxon>
        <taxon>Hexapoda</taxon>
        <taxon>Insecta</taxon>
        <taxon>Pterygota</taxon>
        <taxon>Neoptera</taxon>
        <taxon>Endopterygota</taxon>
        <taxon>Lepidoptera</taxon>
        <taxon>Glossata</taxon>
        <taxon>Ditrysia</taxon>
        <taxon>Geometroidea</taxon>
        <taxon>Geometridae</taxon>
        <taxon>Larentiinae</taxon>
        <taxon>Operophtera</taxon>
    </lineage>
</organism>